<dbReference type="GeneID" id="36622322"/>
<keyword evidence="4" id="KW-1185">Reference proteome</keyword>
<accession>A0A2T4A1I9</accession>
<sequence>MSQIRHPQGSMCDPYSRLDLSRPHSPPTTHPGTVFNRPATLYLVRDRRLIPCFIQQLPCSSYCPVDKGQRVWTRNSAATLVLTACKRNKTNCRSCYLIFSFLLSSPLLFSSSPFLQPRAACNPNSVFSILTSNDAIISAHIINAVLLNYKRRENIDIMKSITILAGLAAAAVVAAAPAEFQNSTDVTWTPSPSDQTTCDPSSFAQAPIAGAADWRYCAALSSAWANQNGTFSIHDVSGSAFIPVLKTEGCVLGVKASEQGQGPYTIGDQDVKAILRIALEDYSEGTDLSVEGSVKCNVANGGRSDLQWQIAGQ</sequence>
<reference evidence="3 4" key="1">
    <citation type="submission" date="2016-07" db="EMBL/GenBank/DDBJ databases">
        <title>Multiple horizontal gene transfer events from other fungi enriched the ability of initially mycotrophic Trichoderma (Ascomycota) to feed on dead plant biomass.</title>
        <authorList>
            <consortium name="DOE Joint Genome Institute"/>
            <person name="Aerts A."/>
            <person name="Atanasova L."/>
            <person name="Chenthamara K."/>
            <person name="Zhang J."/>
            <person name="Grujic M."/>
            <person name="Henrissat B."/>
            <person name="Kuo A."/>
            <person name="Salamov A."/>
            <person name="Lipzen A."/>
            <person name="Labutti K."/>
            <person name="Barry K."/>
            <person name="Miao Y."/>
            <person name="Rahimi M.J."/>
            <person name="Shen Q."/>
            <person name="Grigoriev I.V."/>
            <person name="Kubicek C.P."/>
            <person name="Druzhinina I.S."/>
        </authorList>
    </citation>
    <scope>NUCLEOTIDE SEQUENCE [LARGE SCALE GENOMIC DNA]</scope>
    <source>
        <strain evidence="3 4">CBS 226.95</strain>
    </source>
</reference>
<dbReference type="Proteomes" id="UP000241690">
    <property type="component" value="Unassembled WGS sequence"/>
</dbReference>
<feature type="transmembrane region" description="Helical" evidence="1">
    <location>
        <begin position="161"/>
        <end position="178"/>
    </location>
</feature>
<dbReference type="AlphaFoldDB" id="A0A2T4A1I9"/>
<feature type="domain" description="Ecp2 effector protein-like" evidence="2">
    <location>
        <begin position="197"/>
        <end position="296"/>
    </location>
</feature>
<evidence type="ECO:0000313" key="3">
    <source>
        <dbReference type="EMBL" id="PTB50930.1"/>
    </source>
</evidence>
<keyword evidence="1" id="KW-1133">Transmembrane helix</keyword>
<proteinExistence type="predicted"/>
<dbReference type="EMBL" id="KZ679687">
    <property type="protein sequence ID" value="PTB50930.1"/>
    <property type="molecule type" value="Genomic_DNA"/>
</dbReference>
<organism evidence="3 4">
    <name type="scientific">Trichoderma harzianum CBS 226.95</name>
    <dbReference type="NCBI Taxonomy" id="983964"/>
    <lineage>
        <taxon>Eukaryota</taxon>
        <taxon>Fungi</taxon>
        <taxon>Dikarya</taxon>
        <taxon>Ascomycota</taxon>
        <taxon>Pezizomycotina</taxon>
        <taxon>Sordariomycetes</taxon>
        <taxon>Hypocreomycetidae</taxon>
        <taxon>Hypocreales</taxon>
        <taxon>Hypocreaceae</taxon>
        <taxon>Trichoderma</taxon>
    </lineage>
</organism>
<feature type="transmembrane region" description="Helical" evidence="1">
    <location>
        <begin position="96"/>
        <end position="115"/>
    </location>
</feature>
<evidence type="ECO:0000313" key="4">
    <source>
        <dbReference type="Proteomes" id="UP000241690"/>
    </source>
</evidence>
<dbReference type="STRING" id="983964.A0A2T4A1I9"/>
<dbReference type="RefSeq" id="XP_024770607.1">
    <property type="nucleotide sequence ID" value="XM_024913759.1"/>
</dbReference>
<evidence type="ECO:0000259" key="2">
    <source>
        <dbReference type="Pfam" id="PF14856"/>
    </source>
</evidence>
<keyword evidence="1" id="KW-0472">Membrane</keyword>
<keyword evidence="1" id="KW-0812">Transmembrane</keyword>
<name>A0A2T4A1I9_TRIHA</name>
<dbReference type="InterPro" id="IPR029226">
    <property type="entry name" value="Ecp2-like"/>
</dbReference>
<dbReference type="Pfam" id="PF14856">
    <property type="entry name" value="Hce2"/>
    <property type="match status" value="1"/>
</dbReference>
<protein>
    <recommendedName>
        <fullName evidence="2">Ecp2 effector protein-like domain-containing protein</fullName>
    </recommendedName>
</protein>
<gene>
    <name evidence="3" type="ORF">M431DRAFT_247512</name>
</gene>
<evidence type="ECO:0000256" key="1">
    <source>
        <dbReference type="SAM" id="Phobius"/>
    </source>
</evidence>
<feature type="transmembrane region" description="Helical" evidence="1">
    <location>
        <begin position="127"/>
        <end position="149"/>
    </location>
</feature>